<gene>
    <name evidence="2" type="ORF">C24_LOCUS4490</name>
</gene>
<dbReference type="PANTHER" id="PTHR31710">
    <property type="entry name" value="GB|AAF16529.1-RELATED"/>
    <property type="match status" value="1"/>
</dbReference>
<evidence type="ECO:0000313" key="2">
    <source>
        <dbReference type="EMBL" id="CAA0295276.1"/>
    </source>
</evidence>
<accession>A0A5S9WQ15</accession>
<feature type="signal peptide" evidence="1">
    <location>
        <begin position="1"/>
        <end position="27"/>
    </location>
</feature>
<dbReference type="Proteomes" id="UP000434276">
    <property type="component" value="Unassembled WGS sequence"/>
</dbReference>
<keyword evidence="1" id="KW-0732">Signal</keyword>
<proteinExistence type="predicted"/>
<sequence length="76" mass="8517">MATETMKKIYSVLMIVVLFTMIVSTYASTIEVCVKHCVPNQCMKDSKTATLPFCENCLRKSLQPKQICSSEILHAS</sequence>
<dbReference type="OrthoDB" id="1047166at2759"/>
<organism evidence="2 3">
    <name type="scientific">Arabidopsis thaliana</name>
    <name type="common">Mouse-ear cress</name>
    <dbReference type="NCBI Taxonomy" id="3702"/>
    <lineage>
        <taxon>Eukaryota</taxon>
        <taxon>Viridiplantae</taxon>
        <taxon>Streptophyta</taxon>
        <taxon>Embryophyta</taxon>
        <taxon>Tracheophyta</taxon>
        <taxon>Spermatophyta</taxon>
        <taxon>Magnoliopsida</taxon>
        <taxon>eudicotyledons</taxon>
        <taxon>Gunneridae</taxon>
        <taxon>Pentapetalae</taxon>
        <taxon>rosids</taxon>
        <taxon>malvids</taxon>
        <taxon>Brassicales</taxon>
        <taxon>Brassicaceae</taxon>
        <taxon>Camelineae</taxon>
        <taxon>Arabidopsis</taxon>
    </lineage>
</organism>
<reference evidence="2 3" key="1">
    <citation type="submission" date="2019-12" db="EMBL/GenBank/DDBJ databases">
        <authorList>
            <person name="Jiao W.-B."/>
            <person name="Schneeberger K."/>
        </authorList>
    </citation>
    <scope>NUCLEOTIDE SEQUENCE [LARGE SCALE GENOMIC DNA]</scope>
    <source>
        <strain evidence="3">cv. C24</strain>
    </source>
</reference>
<evidence type="ECO:0000256" key="1">
    <source>
        <dbReference type="SAM" id="SignalP"/>
    </source>
</evidence>
<dbReference type="AlphaFoldDB" id="A0A5S9WQ15"/>
<evidence type="ECO:0000313" key="3">
    <source>
        <dbReference type="Proteomes" id="UP000434276"/>
    </source>
</evidence>
<evidence type="ECO:0008006" key="4">
    <source>
        <dbReference type="Google" id="ProtNLM"/>
    </source>
</evidence>
<protein>
    <recommendedName>
        <fullName evidence="4">Plant thionin family protein</fullName>
    </recommendedName>
</protein>
<feature type="chain" id="PRO_5024883542" description="Plant thionin family protein" evidence="1">
    <location>
        <begin position="28"/>
        <end position="76"/>
    </location>
</feature>
<dbReference type="PANTHER" id="PTHR31710:SF39">
    <property type="entry name" value="PLANT THIONIN FAMILY PROTEIN"/>
    <property type="match status" value="1"/>
</dbReference>
<dbReference type="EMBL" id="CACSHJ010000087">
    <property type="protein sequence ID" value="CAA0295276.1"/>
    <property type="molecule type" value="Genomic_DNA"/>
</dbReference>
<name>A0A5S9WQ15_ARATH</name>